<evidence type="ECO:0000256" key="4">
    <source>
        <dbReference type="ARBA" id="ARBA00023186"/>
    </source>
</evidence>
<evidence type="ECO:0000256" key="6">
    <source>
        <dbReference type="SAM" id="MobiDB-lite"/>
    </source>
</evidence>
<evidence type="ECO:0000313" key="7">
    <source>
        <dbReference type="EMBL" id="MBK1726881.1"/>
    </source>
</evidence>
<keyword evidence="4" id="KW-0143">Chaperone</keyword>
<comment type="subcellular location">
    <subcellularLocation>
        <location evidence="1">Cytoplasm</location>
        <location evidence="1">Cytosol</location>
    </subcellularLocation>
</comment>
<evidence type="ECO:0000256" key="2">
    <source>
        <dbReference type="ARBA" id="ARBA00022490"/>
    </source>
</evidence>
<dbReference type="Gene3D" id="1.20.58.380">
    <property type="entry name" value="Flagellar protein flit"/>
    <property type="match status" value="1"/>
</dbReference>
<keyword evidence="3" id="KW-1005">Bacterial flagellum biogenesis</keyword>
<dbReference type="EMBL" id="NRSH01000076">
    <property type="protein sequence ID" value="MBK1726881.1"/>
    <property type="molecule type" value="Genomic_DNA"/>
</dbReference>
<evidence type="ECO:0000256" key="5">
    <source>
        <dbReference type="ARBA" id="ARBA00093797"/>
    </source>
</evidence>
<proteinExistence type="predicted"/>
<sequence length="119" mass="13625">MEEGSQPPEGGDAQRSAQRILELSRQMARCAERGEWEAVTERDRLRLQCAQALPERLDQHPGAAAIRHALDESLALDERVRAMMQAERDRLGRAWREERRGQQAHDTYQAYQRLSDGDG</sequence>
<keyword evidence="2" id="KW-0963">Cytoplasm</keyword>
<protein>
    <recommendedName>
        <fullName evidence="5">Flagellar protein FliT</fullName>
    </recommendedName>
</protein>
<name>A0ABS1E928_9GAMM</name>
<dbReference type="InterPro" id="IPR008622">
    <property type="entry name" value="FliT"/>
</dbReference>
<keyword evidence="8" id="KW-1185">Reference proteome</keyword>
<feature type="region of interest" description="Disordered" evidence="6">
    <location>
        <begin position="95"/>
        <end position="119"/>
    </location>
</feature>
<accession>A0ABS1E928</accession>
<evidence type="ECO:0000256" key="1">
    <source>
        <dbReference type="ARBA" id="ARBA00004514"/>
    </source>
</evidence>
<evidence type="ECO:0000256" key="3">
    <source>
        <dbReference type="ARBA" id="ARBA00022795"/>
    </source>
</evidence>
<comment type="caution">
    <text evidence="7">The sequence shown here is derived from an EMBL/GenBank/DDBJ whole genome shotgun (WGS) entry which is preliminary data.</text>
</comment>
<dbReference type="Proteomes" id="UP000738126">
    <property type="component" value="Unassembled WGS sequence"/>
</dbReference>
<evidence type="ECO:0000313" key="8">
    <source>
        <dbReference type="Proteomes" id="UP000738126"/>
    </source>
</evidence>
<gene>
    <name evidence="7" type="ORF">CKO13_07580</name>
</gene>
<reference evidence="7 8" key="1">
    <citation type="journal article" date="2020" name="Microorganisms">
        <title>Osmotic Adaptation and Compatible Solute Biosynthesis of Phototrophic Bacteria as Revealed from Genome Analyses.</title>
        <authorList>
            <person name="Imhoff J.F."/>
            <person name="Rahn T."/>
            <person name="Kunzel S."/>
            <person name="Keller A."/>
            <person name="Neulinger S.C."/>
        </authorList>
    </citation>
    <scope>NUCLEOTIDE SEQUENCE [LARGE SCALE GENOMIC DNA]</scope>
    <source>
        <strain evidence="7 8">DSM 15116</strain>
    </source>
</reference>
<organism evidence="7 8">
    <name type="scientific">Halorhodospira neutriphila</name>
    <dbReference type="NCBI Taxonomy" id="168379"/>
    <lineage>
        <taxon>Bacteria</taxon>
        <taxon>Pseudomonadati</taxon>
        <taxon>Pseudomonadota</taxon>
        <taxon>Gammaproteobacteria</taxon>
        <taxon>Chromatiales</taxon>
        <taxon>Ectothiorhodospiraceae</taxon>
        <taxon>Halorhodospira</taxon>
    </lineage>
</organism>
<dbReference type="Pfam" id="PF05400">
    <property type="entry name" value="FliT"/>
    <property type="match status" value="1"/>
</dbReference>